<reference evidence="2" key="1">
    <citation type="submission" date="2020-08" db="EMBL/GenBank/DDBJ databases">
        <title>Genome sequencing and assembly of the red palm weevil Rhynchophorus ferrugineus.</title>
        <authorList>
            <person name="Dias G.B."/>
            <person name="Bergman C.M."/>
            <person name="Manee M."/>
        </authorList>
    </citation>
    <scope>NUCLEOTIDE SEQUENCE</scope>
    <source>
        <strain evidence="2">AA-2017</strain>
        <tissue evidence="2">Whole larva</tissue>
    </source>
</reference>
<comment type="caution">
    <text evidence="2">The sequence shown here is derived from an EMBL/GenBank/DDBJ whole genome shotgun (WGS) entry which is preliminary data.</text>
</comment>
<organism evidence="2 3">
    <name type="scientific">Rhynchophorus ferrugineus</name>
    <name type="common">Red palm weevil</name>
    <name type="synonym">Curculio ferrugineus</name>
    <dbReference type="NCBI Taxonomy" id="354439"/>
    <lineage>
        <taxon>Eukaryota</taxon>
        <taxon>Metazoa</taxon>
        <taxon>Ecdysozoa</taxon>
        <taxon>Arthropoda</taxon>
        <taxon>Hexapoda</taxon>
        <taxon>Insecta</taxon>
        <taxon>Pterygota</taxon>
        <taxon>Neoptera</taxon>
        <taxon>Endopterygota</taxon>
        <taxon>Coleoptera</taxon>
        <taxon>Polyphaga</taxon>
        <taxon>Cucujiformia</taxon>
        <taxon>Curculionidae</taxon>
        <taxon>Dryophthorinae</taxon>
        <taxon>Rhynchophorus</taxon>
    </lineage>
</organism>
<protein>
    <submittedName>
        <fullName evidence="2">Uncharacterized protein</fullName>
    </submittedName>
</protein>
<evidence type="ECO:0000256" key="1">
    <source>
        <dbReference type="SAM" id="MobiDB-lite"/>
    </source>
</evidence>
<proteinExistence type="predicted"/>
<dbReference type="Proteomes" id="UP000625711">
    <property type="component" value="Unassembled WGS sequence"/>
</dbReference>
<feature type="region of interest" description="Disordered" evidence="1">
    <location>
        <begin position="57"/>
        <end position="79"/>
    </location>
</feature>
<sequence>MGVVKEKTTKDMVYVKKIEEDIPSTSGSMEPDHTIPKSTKSRGRILSSVSVTRQLMLTPKSPEYKQQDRLENYFGNIKS</sequence>
<dbReference type="EMBL" id="JAACXV010000003">
    <property type="protein sequence ID" value="KAF7287709.1"/>
    <property type="molecule type" value="Genomic_DNA"/>
</dbReference>
<evidence type="ECO:0000313" key="2">
    <source>
        <dbReference type="EMBL" id="KAF7287709.1"/>
    </source>
</evidence>
<keyword evidence="3" id="KW-1185">Reference proteome</keyword>
<dbReference type="AlphaFoldDB" id="A0A834IUY5"/>
<gene>
    <name evidence="2" type="ORF">GWI33_003351</name>
</gene>
<feature type="region of interest" description="Disordered" evidence="1">
    <location>
        <begin position="23"/>
        <end position="43"/>
    </location>
</feature>
<name>A0A834IUY5_RHYFE</name>
<feature type="compositionally biased region" description="Basic and acidic residues" evidence="1">
    <location>
        <begin position="62"/>
        <end position="71"/>
    </location>
</feature>
<accession>A0A834IUY5</accession>
<evidence type="ECO:0000313" key="3">
    <source>
        <dbReference type="Proteomes" id="UP000625711"/>
    </source>
</evidence>